<dbReference type="SMART" id="SM00331">
    <property type="entry name" value="PP2C_SIG"/>
    <property type="match status" value="1"/>
</dbReference>
<dbReference type="InterPro" id="IPR029016">
    <property type="entry name" value="GAF-like_dom_sf"/>
</dbReference>
<feature type="domain" description="PPM-type phosphatase" evidence="2">
    <location>
        <begin position="263"/>
        <end position="475"/>
    </location>
</feature>
<evidence type="ECO:0000313" key="4">
    <source>
        <dbReference type="Proteomes" id="UP001223144"/>
    </source>
</evidence>
<reference evidence="3 4" key="1">
    <citation type="submission" date="2023-04" db="EMBL/GenBank/DDBJ databases">
        <title>Streptomyces chengmaiensis sp. nov. isolated from the stem of mangrove plant in Hainan.</title>
        <authorList>
            <person name="Huang X."/>
            <person name="Zhou S."/>
            <person name="Chu X."/>
            <person name="Xie Y."/>
            <person name="Lin Y."/>
        </authorList>
    </citation>
    <scope>NUCLEOTIDE SEQUENCE [LARGE SCALE GENOMIC DNA]</scope>
    <source>
        <strain evidence="3 4">HNM0663</strain>
    </source>
</reference>
<dbReference type="EMBL" id="JARWBG010000023">
    <property type="protein sequence ID" value="MDH2391110.1"/>
    <property type="molecule type" value="Genomic_DNA"/>
</dbReference>
<dbReference type="Gene3D" id="3.60.40.10">
    <property type="entry name" value="PPM-type phosphatase domain"/>
    <property type="match status" value="1"/>
</dbReference>
<keyword evidence="1" id="KW-0378">Hydrolase</keyword>
<dbReference type="Proteomes" id="UP001223144">
    <property type="component" value="Unassembled WGS sequence"/>
</dbReference>
<accession>A0ABT6HQW4</accession>
<dbReference type="SUPFAM" id="SSF81606">
    <property type="entry name" value="PP2C-like"/>
    <property type="match status" value="1"/>
</dbReference>
<proteinExistence type="predicted"/>
<dbReference type="InterPro" id="IPR036457">
    <property type="entry name" value="PPM-type-like_dom_sf"/>
</dbReference>
<organism evidence="3 4">
    <name type="scientific">Streptomyces chengmaiensis</name>
    <dbReference type="NCBI Taxonomy" id="3040919"/>
    <lineage>
        <taxon>Bacteria</taxon>
        <taxon>Bacillati</taxon>
        <taxon>Actinomycetota</taxon>
        <taxon>Actinomycetes</taxon>
        <taxon>Kitasatosporales</taxon>
        <taxon>Streptomycetaceae</taxon>
        <taxon>Streptomyces</taxon>
    </lineage>
</organism>
<protein>
    <submittedName>
        <fullName evidence="3">SpoIIE family protein phosphatase</fullName>
    </submittedName>
</protein>
<evidence type="ECO:0000256" key="1">
    <source>
        <dbReference type="ARBA" id="ARBA00022801"/>
    </source>
</evidence>
<dbReference type="Pfam" id="PF07228">
    <property type="entry name" value="SpoIIE"/>
    <property type="match status" value="1"/>
</dbReference>
<dbReference type="RefSeq" id="WP_279929831.1">
    <property type="nucleotide sequence ID" value="NZ_JARWBG010000023.1"/>
</dbReference>
<gene>
    <name evidence="3" type="ORF">QCN29_20405</name>
</gene>
<keyword evidence="4" id="KW-1185">Reference proteome</keyword>
<sequence length="484" mass="50940">MCADDSPAVAGVALLDADANYLFADDAYRRMTGEPAGGLEGRPVGARAADVAGPPGLLAAVLADGRPRTHASPGRRCTWQRMTGARSQALGLIGVLIEQAPGPPPRLHVAAAADRIGTTLDAETTCEELARYVSTALADAAAVDLTAAPDPAAAPLRRTAAAGRTELLADPAPAAAAERAIREGRPVLDDRWLAAPLIARERALGVVLAARAHSRFTRDDVLLTQSAALRAAFAVDHARRYAEARRTAVELQRALLTDPGLPHPNLQLATRYLPAGTGDLVGGDWFETVRLHFGRTLLVMGDVMGHGVASAVDMNSYRAALRDVAAADLPPHRVLRRLDMAISDAASRRPAACLLARVDPARGIVSFSSAGHLPPAVFAGDGAAELVDVPVGPPLGTGLGGYDIVSRRLRPEDTLLLFTDGLVERRGEDIDTSLARLARFRPRPGCTVDELADEVLARLDAAHAADDVALMAARIRERALPEPD</sequence>
<name>A0ABT6HQW4_9ACTN</name>
<evidence type="ECO:0000313" key="3">
    <source>
        <dbReference type="EMBL" id="MDH2391110.1"/>
    </source>
</evidence>
<dbReference type="PANTHER" id="PTHR43156">
    <property type="entry name" value="STAGE II SPORULATION PROTEIN E-RELATED"/>
    <property type="match status" value="1"/>
</dbReference>
<dbReference type="InterPro" id="IPR052016">
    <property type="entry name" value="Bact_Sigma-Reg"/>
</dbReference>
<dbReference type="PANTHER" id="PTHR43156:SF2">
    <property type="entry name" value="STAGE II SPORULATION PROTEIN E"/>
    <property type="match status" value="1"/>
</dbReference>
<dbReference type="Gene3D" id="3.30.450.40">
    <property type="match status" value="1"/>
</dbReference>
<dbReference type="SUPFAM" id="SSF55781">
    <property type="entry name" value="GAF domain-like"/>
    <property type="match status" value="1"/>
</dbReference>
<comment type="caution">
    <text evidence="3">The sequence shown here is derived from an EMBL/GenBank/DDBJ whole genome shotgun (WGS) entry which is preliminary data.</text>
</comment>
<dbReference type="InterPro" id="IPR001932">
    <property type="entry name" value="PPM-type_phosphatase-like_dom"/>
</dbReference>
<evidence type="ECO:0000259" key="2">
    <source>
        <dbReference type="SMART" id="SM00331"/>
    </source>
</evidence>